<feature type="chain" id="PRO_5046534894" description="DUF1579 domain-containing protein" evidence="1">
    <location>
        <begin position="31"/>
        <end position="187"/>
    </location>
</feature>
<proteinExistence type="predicted"/>
<dbReference type="RefSeq" id="WP_346128428.1">
    <property type="nucleotide sequence ID" value="NZ_BAABBE010000003.1"/>
</dbReference>
<dbReference type="Proteomes" id="UP001500711">
    <property type="component" value="Unassembled WGS sequence"/>
</dbReference>
<evidence type="ECO:0000313" key="3">
    <source>
        <dbReference type="Proteomes" id="UP001500711"/>
    </source>
</evidence>
<keyword evidence="3" id="KW-1185">Reference proteome</keyword>
<organism evidence="2 3">
    <name type="scientific">Lentzea roselyniae</name>
    <dbReference type="NCBI Taxonomy" id="531940"/>
    <lineage>
        <taxon>Bacteria</taxon>
        <taxon>Bacillati</taxon>
        <taxon>Actinomycetota</taxon>
        <taxon>Actinomycetes</taxon>
        <taxon>Pseudonocardiales</taxon>
        <taxon>Pseudonocardiaceae</taxon>
        <taxon>Lentzea</taxon>
    </lineage>
</organism>
<evidence type="ECO:0000256" key="1">
    <source>
        <dbReference type="SAM" id="SignalP"/>
    </source>
</evidence>
<reference evidence="3" key="1">
    <citation type="journal article" date="2019" name="Int. J. Syst. Evol. Microbiol.">
        <title>The Global Catalogue of Microorganisms (GCM) 10K type strain sequencing project: providing services to taxonomists for standard genome sequencing and annotation.</title>
        <authorList>
            <consortium name="The Broad Institute Genomics Platform"/>
            <consortium name="The Broad Institute Genome Sequencing Center for Infectious Disease"/>
            <person name="Wu L."/>
            <person name="Ma J."/>
        </authorList>
    </citation>
    <scope>NUCLEOTIDE SEQUENCE [LARGE SCALE GENOMIC DNA]</scope>
    <source>
        <strain evidence="3">JCM 17494</strain>
    </source>
</reference>
<gene>
    <name evidence="2" type="ORF">GCM10022267_13780</name>
</gene>
<evidence type="ECO:0008006" key="4">
    <source>
        <dbReference type="Google" id="ProtNLM"/>
    </source>
</evidence>
<feature type="signal peptide" evidence="1">
    <location>
        <begin position="1"/>
        <end position="30"/>
    </location>
</feature>
<protein>
    <recommendedName>
        <fullName evidence="4">DUF1579 domain-containing protein</fullName>
    </recommendedName>
</protein>
<comment type="caution">
    <text evidence="2">The sequence shown here is derived from an EMBL/GenBank/DDBJ whole genome shotgun (WGS) entry which is preliminary data.</text>
</comment>
<name>A0ABP7ABG1_9PSEU</name>
<sequence>MNMRRLLTVPHTRILVACLALLALTGSASADVADGQRDFDWEIGSWHSDVRVLADPLSETEDEWLHFAGTSVVRPLLDRRANVVELKIAGPTGRIEGLSMRLYEPQAQRWSLTFVNIRNGLLTPSVYGGFRDGVGEFYGDDELGGRPIKVRFLIHRHGRDRATFEQAFSQDGGASWETNWIAVDRRT</sequence>
<accession>A0ABP7ABG1</accession>
<dbReference type="EMBL" id="BAABBE010000003">
    <property type="protein sequence ID" value="GAA3628592.1"/>
    <property type="molecule type" value="Genomic_DNA"/>
</dbReference>
<keyword evidence="1" id="KW-0732">Signal</keyword>
<evidence type="ECO:0000313" key="2">
    <source>
        <dbReference type="EMBL" id="GAA3628592.1"/>
    </source>
</evidence>